<dbReference type="SUPFAM" id="SSF56601">
    <property type="entry name" value="beta-lactamase/transpeptidase-like"/>
    <property type="match status" value="1"/>
</dbReference>
<evidence type="ECO:0000313" key="4">
    <source>
        <dbReference type="EMBL" id="MBB5635579.1"/>
    </source>
</evidence>
<dbReference type="RefSeq" id="WP_183880451.1">
    <property type="nucleotide sequence ID" value="NZ_JACHCE010000002.1"/>
</dbReference>
<dbReference type="InterPro" id="IPR050491">
    <property type="entry name" value="AmpC-like"/>
</dbReference>
<dbReference type="Pfam" id="PF00144">
    <property type="entry name" value="Beta-lactamase"/>
    <property type="match status" value="1"/>
</dbReference>
<dbReference type="InterPro" id="IPR011990">
    <property type="entry name" value="TPR-like_helical_dom_sf"/>
</dbReference>
<dbReference type="Gene3D" id="1.25.40.10">
    <property type="entry name" value="Tetratricopeptide repeat domain"/>
    <property type="match status" value="1"/>
</dbReference>
<evidence type="ECO:0000313" key="5">
    <source>
        <dbReference type="Proteomes" id="UP000537204"/>
    </source>
</evidence>
<dbReference type="InterPro" id="IPR019734">
    <property type="entry name" value="TPR_rpt"/>
</dbReference>
<comment type="caution">
    <text evidence="4">The sequence shown here is derived from an EMBL/GenBank/DDBJ whole genome shotgun (WGS) entry which is preliminary data.</text>
</comment>
<feature type="domain" description="Beta-lactamase-related" evidence="3">
    <location>
        <begin position="54"/>
        <end position="371"/>
    </location>
</feature>
<proteinExistence type="predicted"/>
<keyword evidence="2" id="KW-0732">Signal</keyword>
<sequence>MKNKATVGILFLIASLYCHNILAQTDHGIKAEIKKIETGLIPPVRFEGDSVWTIEQRMKYYGVPGLSMAVIKDSKIIWIKSYGVTDRETKLPVTGQTLFQAASISKPVSAYAVLKEVERGKINLDEDVNSYLKSWKLPENEFTAKKKVSLKYILSHSAGLTVSGFAGYAIPDKVPTLLQILNGTAPANSGAIRVYKEPGGSFNYSGGGYCIAQQMLIDIEGKPFPEIMQELVLDPLGMKNSTYSQPLQADQLKWAATGYLPDGKQTTGKRHTYPEMSPAGLWTTAEDLAKFAIDIQLTVKGQSEKVLTQQMADKMTSPLIEPFEGLGIFLEKKQQDIYFNHGGWNEGFSSKIIAHKNKGYGLVILTNGNQPMLIEELIRSVAINYNWSNYVLPIYKKIQITAADIENNGGRYRSEKYELIKIYADGERLFLQKNAEEPEELFKVAANTYALRNWEAQTKIVRNPSDHIRYIASVLSTDSVSFVNPELKTEEKVPFEFILDDQFEKALSAYKQAKTESPEHFALSQPYINRLGYRFLKTKEFKKAIDIFKVNTILYPNSGDVYDSLGEAYLAAGDKNQAKLNYLLSLKLDPNNMNAAKIIKSLD</sequence>
<reference evidence="4 5" key="1">
    <citation type="submission" date="2020-08" db="EMBL/GenBank/DDBJ databases">
        <title>Genomic Encyclopedia of Type Strains, Phase IV (KMG-V): Genome sequencing to study the core and pangenomes of soil and plant-associated prokaryotes.</title>
        <authorList>
            <person name="Whitman W."/>
        </authorList>
    </citation>
    <scope>NUCLEOTIDE SEQUENCE [LARGE SCALE GENOMIC DNA]</scope>
    <source>
        <strain evidence="4 5">S3M1</strain>
    </source>
</reference>
<organism evidence="4 5">
    <name type="scientific">Pedobacter cryoconitis</name>
    <dbReference type="NCBI Taxonomy" id="188932"/>
    <lineage>
        <taxon>Bacteria</taxon>
        <taxon>Pseudomonadati</taxon>
        <taxon>Bacteroidota</taxon>
        <taxon>Sphingobacteriia</taxon>
        <taxon>Sphingobacteriales</taxon>
        <taxon>Sphingobacteriaceae</taxon>
        <taxon>Pedobacter</taxon>
    </lineage>
</organism>
<dbReference type="Proteomes" id="UP000537204">
    <property type="component" value="Unassembled WGS sequence"/>
</dbReference>
<dbReference type="AlphaFoldDB" id="A0A7W8ZK74"/>
<feature type="repeat" description="TPR" evidence="1">
    <location>
        <begin position="559"/>
        <end position="592"/>
    </location>
</feature>
<dbReference type="SUPFAM" id="SSF48452">
    <property type="entry name" value="TPR-like"/>
    <property type="match status" value="1"/>
</dbReference>
<dbReference type="PANTHER" id="PTHR46825:SF12">
    <property type="entry name" value="PENICILLIN-BINDING PROTEIN 4"/>
    <property type="match status" value="1"/>
</dbReference>
<feature type="chain" id="PRO_5030758894" evidence="2">
    <location>
        <begin position="24"/>
        <end position="603"/>
    </location>
</feature>
<gene>
    <name evidence="4" type="ORF">HDE68_001467</name>
</gene>
<dbReference type="PROSITE" id="PS50005">
    <property type="entry name" value="TPR"/>
    <property type="match status" value="1"/>
</dbReference>
<protein>
    <submittedName>
        <fullName evidence="4">CubicO group peptidase (Beta-lactamase class C family)</fullName>
    </submittedName>
</protein>
<keyword evidence="1" id="KW-0802">TPR repeat</keyword>
<accession>A0A7W8ZK74</accession>
<dbReference type="PANTHER" id="PTHR46825">
    <property type="entry name" value="D-ALANYL-D-ALANINE-CARBOXYPEPTIDASE/ENDOPEPTIDASE AMPH"/>
    <property type="match status" value="1"/>
</dbReference>
<dbReference type="InterPro" id="IPR001466">
    <property type="entry name" value="Beta-lactam-related"/>
</dbReference>
<evidence type="ECO:0000256" key="1">
    <source>
        <dbReference type="PROSITE-ProRule" id="PRU00339"/>
    </source>
</evidence>
<name>A0A7W8ZK74_9SPHI</name>
<dbReference type="InterPro" id="IPR012338">
    <property type="entry name" value="Beta-lactam/transpept-like"/>
</dbReference>
<evidence type="ECO:0000256" key="2">
    <source>
        <dbReference type="SAM" id="SignalP"/>
    </source>
</evidence>
<dbReference type="Gene3D" id="3.40.710.10">
    <property type="entry name" value="DD-peptidase/beta-lactamase superfamily"/>
    <property type="match status" value="1"/>
</dbReference>
<dbReference type="EMBL" id="JACHCE010000002">
    <property type="protein sequence ID" value="MBB5635579.1"/>
    <property type="molecule type" value="Genomic_DNA"/>
</dbReference>
<feature type="signal peptide" evidence="2">
    <location>
        <begin position="1"/>
        <end position="23"/>
    </location>
</feature>
<evidence type="ECO:0000259" key="3">
    <source>
        <dbReference type="Pfam" id="PF00144"/>
    </source>
</evidence>